<dbReference type="GO" id="GO:0052726">
    <property type="term" value="F:inositol-1,3,4-trisphosphate 5-kinase activity"/>
    <property type="evidence" value="ECO:0007669"/>
    <property type="project" value="InterPro"/>
</dbReference>
<evidence type="ECO:0000259" key="17">
    <source>
        <dbReference type="Pfam" id="PF05770"/>
    </source>
</evidence>
<comment type="function">
    <text evidence="14">Kinase that can phosphorylate various inositol polyphosphate such as Ins(3,4,5,6)P4 or Ins(1,3,4)P3 and participates in phytic acid biosynthesis in developing seeds. Phytic acid is the primary storage form of phosphorus in cereal grains and other plant seeds.</text>
</comment>
<dbReference type="AlphaFoldDB" id="A0A1D1XFF0"/>
<dbReference type="EMBL" id="GDJX01026796">
    <property type="protein sequence ID" value="JAT41140.1"/>
    <property type="molecule type" value="Transcribed_RNA"/>
</dbReference>
<name>A0A1D1XFF0_9ARAE</name>
<evidence type="ECO:0000256" key="14">
    <source>
        <dbReference type="ARBA" id="ARBA00057506"/>
    </source>
</evidence>
<sequence>MGAVRSLLLEGCLLCGEDDGGDAYHLLPEAATLLRRLHYSKLRVGICYQEAAKSMQVNFLLKAAATYSFESICWSPSSLDNLSHGLLPAWNSPKGSCAFATSRKDDGLLHKLRSEGWRIILAGASVDLTENGNLLFIEKLEELFIPLCRFNKMVVSDASITTIGYIMKTSREEDFLKRGAFPMCPTEGGLVFVPLSLRSPLTRQLQVVDAVLHKATDEIISIDPSTSLDFPRGITFSNGMQELERYVQDHPQCCIIDPLNNVYPLLDRFRIQQILLGLDSLNINASCRIRAPHFLKIDDFQDPTLKEKLSEANLSFPNIIKPQVACGVADAHSMALVFKIEDFEHLHVPLPAIVQEYVNHGCIIFKFYVLGEKVFHALKKSMPNADVLLSTSEENEGAPIIFDSLKSLPTSKGELPSRNESLEHSLNIELVKTAANWMRRCLDLTIFGFDVVIQEGSGDHVIVDVNYLPSFKEIPDDDAIPAFWDAIISSYETWKLKSTLPAHSLV</sequence>
<dbReference type="GO" id="GO:0005737">
    <property type="term" value="C:cytoplasm"/>
    <property type="evidence" value="ECO:0007669"/>
    <property type="project" value="TreeGrafter"/>
</dbReference>
<evidence type="ECO:0000256" key="1">
    <source>
        <dbReference type="ARBA" id="ARBA00000399"/>
    </source>
</evidence>
<protein>
    <recommendedName>
        <fullName evidence="15">Inositol-tetrakisphosphate 1-kinase 6</fullName>
        <ecNumber evidence="7">2.7.1.134</ecNumber>
        <ecNumber evidence="6">2.7.1.159</ecNumber>
    </recommendedName>
    <alternativeName>
        <fullName evidence="16">Inositol 1,3,4-trisphosphate 5/6-kinase 6</fullName>
    </alternativeName>
</protein>
<keyword evidence="8" id="KW-0808">Transferase</keyword>
<comment type="catalytic activity">
    <reaction evidence="2">
        <text>1D-myo-inositol 1,3,4-trisphosphate + ATP = 1D-myo-inositol 1,3,4,5-tetrakisphosphate + ADP + H(+)</text>
        <dbReference type="Rhea" id="RHEA:13253"/>
        <dbReference type="ChEBI" id="CHEBI:15378"/>
        <dbReference type="ChEBI" id="CHEBI:30616"/>
        <dbReference type="ChEBI" id="CHEBI:57895"/>
        <dbReference type="ChEBI" id="CHEBI:58414"/>
        <dbReference type="ChEBI" id="CHEBI:456216"/>
        <dbReference type="EC" id="2.7.1.159"/>
    </reaction>
</comment>
<dbReference type="InterPro" id="IPR041429">
    <property type="entry name" value="ITPK1_N"/>
</dbReference>
<keyword evidence="10" id="KW-0547">Nucleotide-binding</keyword>
<dbReference type="GO" id="GO:0000287">
    <property type="term" value="F:magnesium ion binding"/>
    <property type="evidence" value="ECO:0007669"/>
    <property type="project" value="InterPro"/>
</dbReference>
<dbReference type="Pfam" id="PF05770">
    <property type="entry name" value="Ins134_P3_kin"/>
    <property type="match status" value="1"/>
</dbReference>
<dbReference type="InterPro" id="IPR040464">
    <property type="entry name" value="InsP(3)kin_ATP-grasp"/>
</dbReference>
<evidence type="ECO:0000256" key="7">
    <source>
        <dbReference type="ARBA" id="ARBA00012072"/>
    </source>
</evidence>
<dbReference type="FunFam" id="3.30.470.20:FF:000047">
    <property type="entry name" value="Inositol-tetrakisphosphate 1-kinase 4"/>
    <property type="match status" value="1"/>
</dbReference>
<comment type="catalytic activity">
    <reaction evidence="1">
        <text>1D-myo-inositol 1,3,4-trisphosphate + ATP = 1D-myo-inositol 1,3,4,6-tetrakisphosphate + ADP + H(+)</text>
        <dbReference type="Rhea" id="RHEA:20940"/>
        <dbReference type="ChEBI" id="CHEBI:15378"/>
        <dbReference type="ChEBI" id="CHEBI:30616"/>
        <dbReference type="ChEBI" id="CHEBI:57660"/>
        <dbReference type="ChEBI" id="CHEBI:58414"/>
        <dbReference type="ChEBI" id="CHEBI:456216"/>
        <dbReference type="EC" id="2.7.1.159"/>
    </reaction>
</comment>
<evidence type="ECO:0000256" key="6">
    <source>
        <dbReference type="ARBA" id="ARBA00012017"/>
    </source>
</evidence>
<dbReference type="GO" id="GO:0005524">
    <property type="term" value="F:ATP binding"/>
    <property type="evidence" value="ECO:0007669"/>
    <property type="project" value="UniProtKB-KW"/>
</dbReference>
<keyword evidence="9" id="KW-0479">Metal-binding</keyword>
<evidence type="ECO:0000256" key="2">
    <source>
        <dbReference type="ARBA" id="ARBA00000680"/>
    </source>
</evidence>
<evidence type="ECO:0000256" key="9">
    <source>
        <dbReference type="ARBA" id="ARBA00022723"/>
    </source>
</evidence>
<dbReference type="Pfam" id="PF17927">
    <property type="entry name" value="Ins134_P3_kin_N"/>
    <property type="match status" value="1"/>
</dbReference>
<dbReference type="PIRSF" id="PIRSF038163">
    <property type="entry name" value="ITPK_uncN"/>
    <property type="match status" value="1"/>
</dbReference>
<reference evidence="19" key="1">
    <citation type="submission" date="2015-07" db="EMBL/GenBank/DDBJ databases">
        <title>Transcriptome Assembly of Anthurium amnicola.</title>
        <authorList>
            <person name="Suzuki J."/>
        </authorList>
    </citation>
    <scope>NUCLEOTIDE SEQUENCE</scope>
</reference>
<keyword evidence="13" id="KW-0460">Magnesium</keyword>
<dbReference type="GO" id="GO:0052725">
    <property type="term" value="F:inositol-1,3,4-trisphosphate 6-kinase activity"/>
    <property type="evidence" value="ECO:0007669"/>
    <property type="project" value="InterPro"/>
</dbReference>
<dbReference type="EC" id="2.7.1.159" evidence="6"/>
<evidence type="ECO:0000259" key="18">
    <source>
        <dbReference type="Pfam" id="PF17927"/>
    </source>
</evidence>
<evidence type="ECO:0000256" key="16">
    <source>
        <dbReference type="ARBA" id="ARBA00077644"/>
    </source>
</evidence>
<evidence type="ECO:0000256" key="3">
    <source>
        <dbReference type="ARBA" id="ARBA00001946"/>
    </source>
</evidence>
<evidence type="ECO:0000256" key="10">
    <source>
        <dbReference type="ARBA" id="ARBA00022741"/>
    </source>
</evidence>
<organism evidence="19">
    <name type="scientific">Anthurium amnicola</name>
    <dbReference type="NCBI Taxonomy" id="1678845"/>
    <lineage>
        <taxon>Eukaryota</taxon>
        <taxon>Viridiplantae</taxon>
        <taxon>Streptophyta</taxon>
        <taxon>Embryophyta</taxon>
        <taxon>Tracheophyta</taxon>
        <taxon>Spermatophyta</taxon>
        <taxon>Magnoliopsida</taxon>
        <taxon>Liliopsida</taxon>
        <taxon>Araceae</taxon>
        <taxon>Pothoideae</taxon>
        <taxon>Potheae</taxon>
        <taxon>Anthurium</taxon>
    </lineage>
</organism>
<feature type="domain" description="Inositol-tetrakisphosphate 1-kinase N-terminal" evidence="18">
    <location>
        <begin position="163"/>
        <end position="261"/>
    </location>
</feature>
<evidence type="ECO:0000313" key="19">
    <source>
        <dbReference type="EMBL" id="JAT41140.1"/>
    </source>
</evidence>
<comment type="cofactor">
    <cofactor evidence="3">
        <name>Mg(2+)</name>
        <dbReference type="ChEBI" id="CHEBI:18420"/>
    </cofactor>
</comment>
<evidence type="ECO:0000256" key="12">
    <source>
        <dbReference type="ARBA" id="ARBA00022840"/>
    </source>
</evidence>
<comment type="similarity">
    <text evidence="4">Belongs to the ITPK1 family.</text>
</comment>
<dbReference type="Gene3D" id="3.30.470.20">
    <property type="entry name" value="ATP-grasp fold, B domain"/>
    <property type="match status" value="1"/>
</dbReference>
<proteinExistence type="inferred from homology"/>
<feature type="domain" description="Inositol 1,3,4-trisphosphate 5/6-kinase ATP-grasp" evidence="17">
    <location>
        <begin position="286"/>
        <end position="476"/>
    </location>
</feature>
<evidence type="ECO:0000256" key="15">
    <source>
        <dbReference type="ARBA" id="ARBA00073898"/>
    </source>
</evidence>
<evidence type="ECO:0000256" key="11">
    <source>
        <dbReference type="ARBA" id="ARBA00022777"/>
    </source>
</evidence>
<dbReference type="GO" id="GO:0047325">
    <property type="term" value="F:inositol-3,4,5,6-tetrakisphosphate 1-kinase activity"/>
    <property type="evidence" value="ECO:0007669"/>
    <property type="project" value="UniProtKB-EC"/>
</dbReference>
<dbReference type="InterPro" id="IPR008656">
    <property type="entry name" value="Inositol_tetrakis-P_1-kinase"/>
</dbReference>
<comment type="subunit">
    <text evidence="5">Monomer.</text>
</comment>
<dbReference type="PANTHER" id="PTHR14217:SF1">
    <property type="entry name" value="INOSITOL-TETRAKISPHOSPHATE 1-KINASE"/>
    <property type="match status" value="1"/>
</dbReference>
<keyword evidence="12" id="KW-0067">ATP-binding</keyword>
<gene>
    <name evidence="19" type="primary">ITPK4_1</name>
    <name evidence="19" type="ORF">g.41733</name>
</gene>
<dbReference type="EC" id="2.7.1.134" evidence="7"/>
<evidence type="ECO:0000256" key="8">
    <source>
        <dbReference type="ARBA" id="ARBA00022679"/>
    </source>
</evidence>
<accession>A0A1D1XFF0</accession>
<dbReference type="PANTHER" id="PTHR14217">
    <property type="entry name" value="INOSITOL-TETRAKISPHOSPHATE 1-KINASE"/>
    <property type="match status" value="1"/>
</dbReference>
<keyword evidence="11 19" id="KW-0418">Kinase</keyword>
<evidence type="ECO:0000256" key="13">
    <source>
        <dbReference type="ARBA" id="ARBA00022842"/>
    </source>
</evidence>
<evidence type="ECO:0000256" key="5">
    <source>
        <dbReference type="ARBA" id="ARBA00011245"/>
    </source>
</evidence>
<dbReference type="GO" id="GO:0032957">
    <property type="term" value="P:inositol trisphosphate metabolic process"/>
    <property type="evidence" value="ECO:0007669"/>
    <property type="project" value="InterPro"/>
</dbReference>
<evidence type="ECO:0000256" key="4">
    <source>
        <dbReference type="ARBA" id="ARBA00009601"/>
    </source>
</evidence>